<dbReference type="OrthoDB" id="5318987at2"/>
<evidence type="ECO:0000256" key="4">
    <source>
        <dbReference type="SAM" id="Phobius"/>
    </source>
</evidence>
<feature type="transmembrane region" description="Helical" evidence="4">
    <location>
        <begin position="939"/>
        <end position="961"/>
    </location>
</feature>
<dbReference type="InterPro" id="IPR013128">
    <property type="entry name" value="Peptidase_C1A"/>
</dbReference>
<feature type="compositionally biased region" description="Polar residues" evidence="3">
    <location>
        <begin position="914"/>
        <end position="936"/>
    </location>
</feature>
<dbReference type="InterPro" id="IPR038765">
    <property type="entry name" value="Papain-like_cys_pep_sf"/>
</dbReference>
<feature type="region of interest" description="Disordered" evidence="3">
    <location>
        <begin position="93"/>
        <end position="149"/>
    </location>
</feature>
<dbReference type="GO" id="GO:0008234">
    <property type="term" value="F:cysteine-type peptidase activity"/>
    <property type="evidence" value="ECO:0007669"/>
    <property type="project" value="InterPro"/>
</dbReference>
<comment type="caution">
    <text evidence="6">The sequence shown here is derived from an EMBL/GenBank/DDBJ whole genome shotgun (WGS) entry which is preliminary data.</text>
</comment>
<evidence type="ECO:0000259" key="5">
    <source>
        <dbReference type="SMART" id="SM00645"/>
    </source>
</evidence>
<evidence type="ECO:0000256" key="2">
    <source>
        <dbReference type="SAM" id="Coils"/>
    </source>
</evidence>
<name>F1T5M2_9ACTN</name>
<dbReference type="Pfam" id="PF18560">
    <property type="entry name" value="Lectin_like"/>
    <property type="match status" value="1"/>
</dbReference>
<dbReference type="PANTHER" id="PTHR12411">
    <property type="entry name" value="CYSTEINE PROTEASE FAMILY C1-RELATED"/>
    <property type="match status" value="1"/>
</dbReference>
<dbReference type="eggNOG" id="COG4870">
    <property type="taxonomic scope" value="Bacteria"/>
</dbReference>
<dbReference type="InterPro" id="IPR000668">
    <property type="entry name" value="Peptidase_C1A_C"/>
</dbReference>
<evidence type="ECO:0000313" key="6">
    <source>
        <dbReference type="EMBL" id="EGF23156.1"/>
    </source>
</evidence>
<protein>
    <recommendedName>
        <fullName evidence="5">Peptidase C1A papain C-terminal domain-containing protein</fullName>
    </recommendedName>
</protein>
<proteinExistence type="inferred from homology"/>
<sequence>MNKKWELKILNAHAQHRAWSKHHVLEAIFALAISAFLIAPQAAFAQDAQHQTATSDAPAQAQHVDASPTAQPVVNVNAVNVVSQVLKNTVKTPTTAQAPSAAQASTQTPAAPSEQKPTQTDTKTGTTTAQQDPQPAAGNPQPQQPTQQLDPAKYKDALGTDLNFDWNKDGKTTAEDWFAFRKWLSDYKPLKPDAQGQPDNSEGGNTALGAVKIITGVSDSGDKKLENVPDVSKAKQYYLQNVGQLTPPRDQGQMGTCWVHAIMSELESAILKKKQGDGGKALDEAKHNSPILANIPDNVDLSELYFELKSFTPEKQGSQKGEGAEQIDDKTGNVAPVANSMNLGGFTDFNENTLTNWEGVVSEKDEPYWPKKAPGFEDNLDNRIKYLLGLIDSDEFWETKNWGYHDEAAAAKEKPVAHVDGVYYLPAFNHYKFDGKGNMDWVSQNDKARLRVKEALVKYGVVQVSMNASKVTPYTYDDGDTTVQNHAVSIVGWNDDVPADKFKGFQKGTKPAGNGAWLIKNSWGSQSNTAAAFKKLQAQYKLSDEQLKEKIKALFDNDQAKATEKDNVDYYADAYARAVERLENKIKAAQTPAQADLDQLARYKKQAEKYKQAKDNFDEYYKKFVQEKVDGALSGKGAGWGLKDKNGDKSGFFWISYYDHSLTGAQALSVDVADDGFDYDNVYTYNYTKTGTDNPFALRTQGSDTAVANVFTAKGTEVLKAVSVRSQLAGTEVNIKVYLVSDDNLGDLDPTNDSQVVSEQNYVTEAAGFETVKLDTPVQLKKGQKFAVVETLVSKDTQGKAYSWLNVETALSQSAQDPNPHEKKNADGLLNKGLPMQYLWTHVKSNPGETFIRLQTKDGLKWVTPAALTKAISDGDAFEFGNALIKAFTVNGVLPATLTPAQPTLHTAGDDQGETQGDANTQGEPSAASQLKTPKTSDLAGSGAGVLGGLGALFSLAGAFVSRKLNKR</sequence>
<dbReference type="EMBL" id="ACGK02000001">
    <property type="protein sequence ID" value="EGF23156.1"/>
    <property type="molecule type" value="Genomic_DNA"/>
</dbReference>
<gene>
    <name evidence="6" type="ORF">HMPREF0091_10103</name>
</gene>
<reference evidence="6 7" key="1">
    <citation type="submission" date="2011-02" db="EMBL/GenBank/DDBJ databases">
        <authorList>
            <person name="Muzny D."/>
            <person name="Qin X."/>
            <person name="Buhay C."/>
            <person name="Dugan-Rocha S."/>
            <person name="Ding Y."/>
            <person name="Chen G."/>
            <person name="Hawes A."/>
            <person name="Holder M."/>
            <person name="Jhangiani S."/>
            <person name="Johnson A."/>
            <person name="Khan Z."/>
            <person name="Li Z."/>
            <person name="Liu W."/>
            <person name="Liu X."/>
            <person name="Perez L."/>
            <person name="Shen H."/>
            <person name="Wang Q."/>
            <person name="Watt J."/>
            <person name="Xi L."/>
            <person name="Xin Y."/>
            <person name="Zhou J."/>
            <person name="Deng J."/>
            <person name="Jiang H."/>
            <person name="Liu Y."/>
            <person name="Qu J."/>
            <person name="Song X.-Z."/>
            <person name="Zhang L."/>
            <person name="Villasana D."/>
            <person name="Johnson A."/>
            <person name="Liu J."/>
            <person name="Liyanage D."/>
            <person name="Lorensuhewa L."/>
            <person name="Robinson T."/>
            <person name="Song A."/>
            <person name="Song B.-B."/>
            <person name="Dinh H."/>
            <person name="Thornton R."/>
            <person name="Coyle M."/>
            <person name="Francisco L."/>
            <person name="Jackson L."/>
            <person name="Javaid M."/>
            <person name="Korchina V."/>
            <person name="Kovar C."/>
            <person name="Mata R."/>
            <person name="Mathew T."/>
            <person name="Ngo R."/>
            <person name="Nguyen L."/>
            <person name="Nguyen N."/>
            <person name="Okwuonu G."/>
            <person name="Ongeri F."/>
            <person name="Pham C."/>
            <person name="Simmons D."/>
            <person name="Wilczek-Boney K."/>
            <person name="Hale W."/>
            <person name="Jakkamsetti A."/>
            <person name="Pham P."/>
            <person name="Ruth R."/>
            <person name="San Lucas F."/>
            <person name="Warren J."/>
            <person name="Zhang J."/>
            <person name="Zhao Z."/>
            <person name="Zhou C."/>
            <person name="Zhu D."/>
            <person name="Lee S."/>
            <person name="Bess C."/>
            <person name="Blankenburg K."/>
            <person name="Forbes L."/>
            <person name="Fu Q."/>
            <person name="Gubbala S."/>
            <person name="Hirani K."/>
            <person name="Jayaseelan J.C."/>
            <person name="Lara F."/>
            <person name="Munidasa M."/>
            <person name="Palculict T."/>
            <person name="Patil S."/>
            <person name="Pu L.-L."/>
            <person name="Saada N."/>
            <person name="Tang L."/>
            <person name="Weissenberger G."/>
            <person name="Zhu Y."/>
            <person name="Hemphill L."/>
            <person name="Shang Y."/>
            <person name="Youmans B."/>
            <person name="Ayvaz T."/>
            <person name="Ross M."/>
            <person name="Santibanez J."/>
            <person name="Aqrawi P."/>
            <person name="Gross S."/>
            <person name="Joshi V."/>
            <person name="Fowler G."/>
            <person name="Nazareth L."/>
            <person name="Reid J."/>
            <person name="Worley K."/>
            <person name="Petrosino J."/>
            <person name="Highlander S."/>
            <person name="Gibbs R."/>
        </authorList>
    </citation>
    <scope>NUCLEOTIDE SEQUENCE [LARGE SCALE GENOMIC DNA]</scope>
    <source>
        <strain evidence="6 7">DSM 15829</strain>
    </source>
</reference>
<accession>F1T5M2</accession>
<dbReference type="SUPFAM" id="SSF54001">
    <property type="entry name" value="Cysteine proteinases"/>
    <property type="match status" value="1"/>
</dbReference>
<dbReference type="Proteomes" id="UP000005947">
    <property type="component" value="Unassembled WGS sequence"/>
</dbReference>
<keyword evidence="7" id="KW-1185">Reference proteome</keyword>
<feature type="coiled-coil region" evidence="2">
    <location>
        <begin position="593"/>
        <end position="623"/>
    </location>
</feature>
<dbReference type="GeneID" id="93210849"/>
<comment type="similarity">
    <text evidence="1">Belongs to the peptidase C1 family.</text>
</comment>
<dbReference type="SMART" id="SM00645">
    <property type="entry name" value="Pept_C1"/>
    <property type="match status" value="1"/>
</dbReference>
<dbReference type="RefSeq" id="WP_006302212.1">
    <property type="nucleotide sequence ID" value="NZ_ACGK02000001.1"/>
</dbReference>
<dbReference type="Gene3D" id="3.90.70.10">
    <property type="entry name" value="Cysteine proteinases"/>
    <property type="match status" value="1"/>
</dbReference>
<feature type="domain" description="Peptidase C1A papain C-terminal" evidence="5">
    <location>
        <begin position="231"/>
        <end position="533"/>
    </location>
</feature>
<dbReference type="GO" id="GO:0006508">
    <property type="term" value="P:proteolysis"/>
    <property type="evidence" value="ECO:0007669"/>
    <property type="project" value="InterPro"/>
</dbReference>
<evidence type="ECO:0000256" key="3">
    <source>
        <dbReference type="SAM" id="MobiDB-lite"/>
    </source>
</evidence>
<keyword evidence="2" id="KW-0175">Coiled coil</keyword>
<keyword evidence="4" id="KW-0472">Membrane</keyword>
<keyword evidence="4" id="KW-1133">Transmembrane helix</keyword>
<dbReference type="AlphaFoldDB" id="F1T5M2"/>
<dbReference type="InterPro" id="IPR040528">
    <property type="entry name" value="Lectin-like"/>
</dbReference>
<organism evidence="6 7">
    <name type="scientific">Fannyhessea vaginae DSM 15829</name>
    <dbReference type="NCBI Taxonomy" id="525256"/>
    <lineage>
        <taxon>Bacteria</taxon>
        <taxon>Bacillati</taxon>
        <taxon>Actinomycetota</taxon>
        <taxon>Coriobacteriia</taxon>
        <taxon>Coriobacteriales</taxon>
        <taxon>Atopobiaceae</taxon>
        <taxon>Fannyhessea</taxon>
    </lineage>
</organism>
<keyword evidence="4" id="KW-0812">Transmembrane</keyword>
<evidence type="ECO:0000256" key="1">
    <source>
        <dbReference type="ARBA" id="ARBA00008455"/>
    </source>
</evidence>
<dbReference type="Pfam" id="PF00112">
    <property type="entry name" value="Peptidase_C1"/>
    <property type="match status" value="1"/>
</dbReference>
<evidence type="ECO:0000313" key="7">
    <source>
        <dbReference type="Proteomes" id="UP000005947"/>
    </source>
</evidence>
<dbReference type="CDD" id="cd02619">
    <property type="entry name" value="Peptidase_C1"/>
    <property type="match status" value="1"/>
</dbReference>
<feature type="region of interest" description="Disordered" evidence="3">
    <location>
        <begin position="901"/>
        <end position="938"/>
    </location>
</feature>